<dbReference type="Proteomes" id="UP000192660">
    <property type="component" value="Unassembled WGS sequence"/>
</dbReference>
<gene>
    <name evidence="2" type="ORF">SAMN00768000_1846</name>
</gene>
<organism evidence="2 3">
    <name type="scientific">Sulfobacillus thermosulfidooxidans (strain DSM 9293 / VKM B-1269 / AT-1)</name>
    <dbReference type="NCBI Taxonomy" id="929705"/>
    <lineage>
        <taxon>Bacteria</taxon>
        <taxon>Bacillati</taxon>
        <taxon>Bacillota</taxon>
        <taxon>Clostridia</taxon>
        <taxon>Eubacteriales</taxon>
        <taxon>Clostridiales Family XVII. Incertae Sedis</taxon>
        <taxon>Sulfobacillus</taxon>
    </lineage>
</organism>
<dbReference type="AlphaFoldDB" id="A0A1W1WF28"/>
<evidence type="ECO:0000313" key="2">
    <source>
        <dbReference type="EMBL" id="SMC04802.1"/>
    </source>
</evidence>
<dbReference type="RefSeq" id="WP_139793515.1">
    <property type="nucleotide sequence ID" value="NZ_FWWY01000001.1"/>
</dbReference>
<dbReference type="InterPro" id="IPR025457">
    <property type="entry name" value="DUF4277"/>
</dbReference>
<dbReference type="PANTHER" id="PTHR34614">
    <property type="match status" value="1"/>
</dbReference>
<evidence type="ECO:0000259" key="1">
    <source>
        <dbReference type="Pfam" id="PF14104"/>
    </source>
</evidence>
<sequence length="329" mass="35988">MANRVCMNFLIPNSRVVGAAPLFRQVADDIGLVDMVNRSVRWDARQCHVSPGERLLVMVLDLLLGKSPLYRMAERWTTTDVAVLIGADRLAADLSDDSLGRALDKLARAQPARIFSAVAAQAYMREGVTLHSGHFDTTSRSLTGTFDHGGSAPVQPAFGHSKDARPDLKQIVLTLFVNREGVPLAGTVESGNRSDKTLNAEMVDRVVAAMEPEQLAQLIYVADSALVTGPNLARLDHQGVAFVSRCPDTFGIVSTLKQAAWATDQWIAIGPIGQRRQAAHYGASEQVGEIDGRHYRCVVYRSSVLDPRRAKTLDREIQRSRTALEQSAF</sequence>
<dbReference type="PANTHER" id="PTHR34614:SF2">
    <property type="entry name" value="TRANSPOSASE IS4-LIKE DOMAIN-CONTAINING PROTEIN"/>
    <property type="match status" value="1"/>
</dbReference>
<evidence type="ECO:0000313" key="3">
    <source>
        <dbReference type="Proteomes" id="UP000192660"/>
    </source>
</evidence>
<proteinExistence type="predicted"/>
<dbReference type="InterPro" id="IPR047654">
    <property type="entry name" value="IS1634_transpos"/>
</dbReference>
<accession>A0A1W1WF28</accession>
<dbReference type="OrthoDB" id="9767746at2"/>
<name>A0A1W1WF28_SULTA</name>
<protein>
    <recommendedName>
        <fullName evidence="1">DUF4277 domain-containing protein</fullName>
    </recommendedName>
</protein>
<feature type="domain" description="DUF4277" evidence="1">
    <location>
        <begin position="20"/>
        <end position="119"/>
    </location>
</feature>
<dbReference type="EMBL" id="FWWY01000001">
    <property type="protein sequence ID" value="SMC04802.1"/>
    <property type="molecule type" value="Genomic_DNA"/>
</dbReference>
<dbReference type="Pfam" id="PF14104">
    <property type="entry name" value="DUF4277"/>
    <property type="match status" value="1"/>
</dbReference>
<reference evidence="3" key="1">
    <citation type="submission" date="2017-04" db="EMBL/GenBank/DDBJ databases">
        <authorList>
            <person name="Varghese N."/>
            <person name="Submissions S."/>
        </authorList>
    </citation>
    <scope>NUCLEOTIDE SEQUENCE [LARGE SCALE GENOMIC DNA]</scope>
    <source>
        <strain evidence="3">DSM 9293</strain>
    </source>
</reference>
<keyword evidence="3" id="KW-1185">Reference proteome</keyword>
<dbReference type="NCBIfam" id="NF033559">
    <property type="entry name" value="transpos_IS1634"/>
    <property type="match status" value="1"/>
</dbReference>